<gene>
    <name evidence="2" type="ORF">GCM10023225_17200</name>
</gene>
<sequence>MVLSRRASAFLIAVGLWSWVIWPTFLRNIWADERSFAGGTAQPFFLVHLVLVVVSLAIGTALGVLGVRGWRGARGARAA</sequence>
<name>A0ABP9HRR7_9ACTN</name>
<keyword evidence="3" id="KW-1185">Reference proteome</keyword>
<dbReference type="RefSeq" id="WP_345712055.1">
    <property type="nucleotide sequence ID" value="NZ_BAABIL010000227.1"/>
</dbReference>
<dbReference type="Proteomes" id="UP001501195">
    <property type="component" value="Unassembled WGS sequence"/>
</dbReference>
<feature type="transmembrane region" description="Helical" evidence="1">
    <location>
        <begin position="45"/>
        <end position="67"/>
    </location>
</feature>
<evidence type="ECO:0000313" key="3">
    <source>
        <dbReference type="Proteomes" id="UP001501195"/>
    </source>
</evidence>
<organism evidence="2 3">
    <name type="scientific">Kineococcus glutinatus</name>
    <dbReference type="NCBI Taxonomy" id="1070872"/>
    <lineage>
        <taxon>Bacteria</taxon>
        <taxon>Bacillati</taxon>
        <taxon>Actinomycetota</taxon>
        <taxon>Actinomycetes</taxon>
        <taxon>Kineosporiales</taxon>
        <taxon>Kineosporiaceae</taxon>
        <taxon>Kineococcus</taxon>
    </lineage>
</organism>
<evidence type="ECO:0000256" key="1">
    <source>
        <dbReference type="SAM" id="Phobius"/>
    </source>
</evidence>
<keyword evidence="1" id="KW-0472">Membrane</keyword>
<evidence type="ECO:0000313" key="2">
    <source>
        <dbReference type="EMBL" id="GAA4976881.1"/>
    </source>
</evidence>
<accession>A0ABP9HRR7</accession>
<feature type="transmembrane region" description="Helical" evidence="1">
    <location>
        <begin position="7"/>
        <end position="25"/>
    </location>
</feature>
<dbReference type="NCBIfam" id="NF046117">
    <property type="entry name" value="SCO4848_fam"/>
    <property type="match status" value="1"/>
</dbReference>
<keyword evidence="1" id="KW-1133">Transmembrane helix</keyword>
<comment type="caution">
    <text evidence="2">The sequence shown here is derived from an EMBL/GenBank/DDBJ whole genome shotgun (WGS) entry which is preliminary data.</text>
</comment>
<dbReference type="Pfam" id="PF26606">
    <property type="entry name" value="SCO4848"/>
    <property type="match status" value="1"/>
</dbReference>
<proteinExistence type="predicted"/>
<dbReference type="EMBL" id="BAABIL010000227">
    <property type="protein sequence ID" value="GAA4976881.1"/>
    <property type="molecule type" value="Genomic_DNA"/>
</dbReference>
<keyword evidence="1" id="KW-0812">Transmembrane</keyword>
<dbReference type="InterPro" id="IPR058061">
    <property type="entry name" value="SCO4848-like"/>
</dbReference>
<protein>
    <submittedName>
        <fullName evidence="2">Membrane protein</fullName>
    </submittedName>
</protein>
<reference evidence="3" key="1">
    <citation type="journal article" date="2019" name="Int. J. Syst. Evol. Microbiol.">
        <title>The Global Catalogue of Microorganisms (GCM) 10K type strain sequencing project: providing services to taxonomists for standard genome sequencing and annotation.</title>
        <authorList>
            <consortium name="The Broad Institute Genomics Platform"/>
            <consortium name="The Broad Institute Genome Sequencing Center for Infectious Disease"/>
            <person name="Wu L."/>
            <person name="Ma J."/>
        </authorList>
    </citation>
    <scope>NUCLEOTIDE SEQUENCE [LARGE SCALE GENOMIC DNA]</scope>
    <source>
        <strain evidence="3">JCM 18126</strain>
    </source>
</reference>